<sequence length="204" mass="22885">MSDVHVSDPNTIPSEDHVDDPLLTIENVTEWRATADVFDAFFTRQIASIYCHVTADRGIPLPDRDTGAVDGWEAVKTEADELRNCWLRTWYESEELGFGKENPSRPQELAAAITALRQAAIRNHDAMEEIYSSLERYVHGTDSLAADEFSTAFHQYVKDGYDPVSTLNSLSFTDKTAASLLQSISDCHSRLEDFREAVRLTVSP</sequence>
<reference evidence="1 2" key="1">
    <citation type="submission" date="2016-06" db="EMBL/GenBank/DDBJ databases">
        <title>Evolution of pathogenesis and genome organization in the Tremellales.</title>
        <authorList>
            <person name="Cuomo C."/>
            <person name="Litvintseva A."/>
            <person name="Heitman J."/>
            <person name="Chen Y."/>
            <person name="Sun S."/>
            <person name="Springer D."/>
            <person name="Dromer F."/>
            <person name="Young S."/>
            <person name="Zeng Q."/>
            <person name="Chapman S."/>
            <person name="Gujja S."/>
            <person name="Saif S."/>
            <person name="Birren B."/>
        </authorList>
    </citation>
    <scope>NUCLEOTIDE SEQUENCE [LARGE SCALE GENOMIC DNA]</scope>
    <source>
        <strain evidence="1 2">ATCC 28783</strain>
    </source>
</reference>
<keyword evidence="2" id="KW-1185">Reference proteome</keyword>
<name>A0A4V1M499_TREME</name>
<proteinExistence type="predicted"/>
<dbReference type="InParanoid" id="A0A4V1M499"/>
<accession>A0A4V1M499</accession>
<dbReference type="EMBL" id="SDIL01000029">
    <property type="protein sequence ID" value="RXK39627.1"/>
    <property type="molecule type" value="Genomic_DNA"/>
</dbReference>
<dbReference type="Proteomes" id="UP000289152">
    <property type="component" value="Unassembled WGS sequence"/>
</dbReference>
<dbReference type="AlphaFoldDB" id="A0A4V1M499"/>
<dbReference type="VEuPathDB" id="FungiDB:TREMEDRAFT_59379"/>
<organism evidence="1 2">
    <name type="scientific">Tremella mesenterica</name>
    <name type="common">Jelly fungus</name>
    <dbReference type="NCBI Taxonomy" id="5217"/>
    <lineage>
        <taxon>Eukaryota</taxon>
        <taxon>Fungi</taxon>
        <taxon>Dikarya</taxon>
        <taxon>Basidiomycota</taxon>
        <taxon>Agaricomycotina</taxon>
        <taxon>Tremellomycetes</taxon>
        <taxon>Tremellales</taxon>
        <taxon>Tremellaceae</taxon>
        <taxon>Tremella</taxon>
    </lineage>
</organism>
<evidence type="ECO:0000313" key="1">
    <source>
        <dbReference type="EMBL" id="RXK39627.1"/>
    </source>
</evidence>
<gene>
    <name evidence="1" type="ORF">M231_03129</name>
</gene>
<comment type="caution">
    <text evidence="1">The sequence shown here is derived from an EMBL/GenBank/DDBJ whole genome shotgun (WGS) entry which is preliminary data.</text>
</comment>
<evidence type="ECO:0000313" key="2">
    <source>
        <dbReference type="Proteomes" id="UP000289152"/>
    </source>
</evidence>
<protein>
    <submittedName>
        <fullName evidence="1">Uncharacterized protein</fullName>
    </submittedName>
</protein>